<feature type="compositionally biased region" description="Polar residues" evidence="2">
    <location>
        <begin position="365"/>
        <end position="392"/>
    </location>
</feature>
<dbReference type="RefSeq" id="XP_012655803.1">
    <property type="nucleotide sequence ID" value="XM_012800349.1"/>
</dbReference>
<evidence type="ECO:0000256" key="1">
    <source>
        <dbReference type="SAM" id="Coils"/>
    </source>
</evidence>
<sequence length="418" mass="49581">MSQILGKEQKLIMQGQHRQNSVIQGYIHDFKINKLENNEENSNQPVLAAPQHQNNESALNKHKINYQNPYISPKYRYEKLPEIQVKQNESENVDDLEKNKHQRSSSTIYKHNNEQMNLTNPYLTKPNRSYSQKAVPSAVMLQQIKQERIIVQEQNQMLINRLRKLRQEELQLQKSAEDAAKKAEKIFNQKKLYIKKKEEEQQRIQQQDDVGYTHPKKQLEMLRVQIAKEENLKKKKEGFYQVKQIIAEEQIRKAQEQKVAIENAKFKMEQMKKQKEISKQRKEQYLQEKKLKLEKELQKQRIKEEAMLSFAKFEAKDFERREQEMLERIKQTQLMKEQAKEQLKDSVTLDIFEYENRYVKDKKVNNSSHNMSMTSLNANQNKNGSQKGVGTNYNSRAISQQVLKINSHGQSYISNGQE</sequence>
<keyword evidence="4" id="KW-1185">Reference proteome</keyword>
<evidence type="ECO:0000313" key="3">
    <source>
        <dbReference type="EMBL" id="EWS71664.1"/>
    </source>
</evidence>
<feature type="coiled-coil region" evidence="1">
    <location>
        <begin position="141"/>
        <end position="182"/>
    </location>
</feature>
<keyword evidence="1" id="KW-0175">Coiled coil</keyword>
<dbReference type="InParanoid" id="W7XFR7"/>
<feature type="region of interest" description="Disordered" evidence="2">
    <location>
        <begin position="364"/>
        <end position="392"/>
    </location>
</feature>
<reference evidence="4" key="1">
    <citation type="journal article" date="2006" name="PLoS Biol.">
        <title>Macronuclear genome sequence of the ciliate Tetrahymena thermophila, a model eukaryote.</title>
        <authorList>
            <person name="Eisen J.A."/>
            <person name="Coyne R.S."/>
            <person name="Wu M."/>
            <person name="Wu D."/>
            <person name="Thiagarajan M."/>
            <person name="Wortman J.R."/>
            <person name="Badger J.H."/>
            <person name="Ren Q."/>
            <person name="Amedeo P."/>
            <person name="Jones K.M."/>
            <person name="Tallon L.J."/>
            <person name="Delcher A.L."/>
            <person name="Salzberg S.L."/>
            <person name="Silva J.C."/>
            <person name="Haas B.J."/>
            <person name="Majoros W.H."/>
            <person name="Farzad M."/>
            <person name="Carlton J.M."/>
            <person name="Smith R.K. Jr."/>
            <person name="Garg J."/>
            <person name="Pearlman R.E."/>
            <person name="Karrer K.M."/>
            <person name="Sun L."/>
            <person name="Manning G."/>
            <person name="Elde N.C."/>
            <person name="Turkewitz A.P."/>
            <person name="Asai D.J."/>
            <person name="Wilkes D.E."/>
            <person name="Wang Y."/>
            <person name="Cai H."/>
            <person name="Collins K."/>
            <person name="Stewart B.A."/>
            <person name="Lee S.R."/>
            <person name="Wilamowska K."/>
            <person name="Weinberg Z."/>
            <person name="Ruzzo W.L."/>
            <person name="Wloga D."/>
            <person name="Gaertig J."/>
            <person name="Frankel J."/>
            <person name="Tsao C.-C."/>
            <person name="Gorovsky M.A."/>
            <person name="Keeling P.J."/>
            <person name="Waller R.F."/>
            <person name="Patron N.J."/>
            <person name="Cherry J.M."/>
            <person name="Stover N.A."/>
            <person name="Krieger C.J."/>
            <person name="del Toro C."/>
            <person name="Ryder H.F."/>
            <person name="Williamson S.C."/>
            <person name="Barbeau R.A."/>
            <person name="Hamilton E.P."/>
            <person name="Orias E."/>
        </authorList>
    </citation>
    <scope>NUCLEOTIDE SEQUENCE [LARGE SCALE GENOMIC DNA]</scope>
    <source>
        <strain evidence="4">SB210</strain>
    </source>
</reference>
<evidence type="ECO:0000313" key="4">
    <source>
        <dbReference type="Proteomes" id="UP000009168"/>
    </source>
</evidence>
<feature type="coiled-coil region" evidence="1">
    <location>
        <begin position="244"/>
        <end position="342"/>
    </location>
</feature>
<feature type="region of interest" description="Disordered" evidence="2">
    <location>
        <begin position="88"/>
        <end position="125"/>
    </location>
</feature>
<name>W7XFR7_TETTS</name>
<dbReference type="EMBL" id="GG662430">
    <property type="protein sequence ID" value="EWS71664.1"/>
    <property type="molecule type" value="Genomic_DNA"/>
</dbReference>
<proteinExistence type="predicted"/>
<gene>
    <name evidence="3" type="ORF">TTHERM_001164179</name>
</gene>
<evidence type="ECO:0000256" key="2">
    <source>
        <dbReference type="SAM" id="MobiDB-lite"/>
    </source>
</evidence>
<dbReference type="KEGG" id="tet:TTHERM_001164179"/>
<dbReference type="AlphaFoldDB" id="W7XFR7"/>
<protein>
    <submittedName>
        <fullName evidence="3">Uncharacterized protein</fullName>
    </submittedName>
</protein>
<dbReference type="GeneID" id="24441849"/>
<dbReference type="Proteomes" id="UP000009168">
    <property type="component" value="Unassembled WGS sequence"/>
</dbReference>
<organism evidence="3 4">
    <name type="scientific">Tetrahymena thermophila (strain SB210)</name>
    <dbReference type="NCBI Taxonomy" id="312017"/>
    <lineage>
        <taxon>Eukaryota</taxon>
        <taxon>Sar</taxon>
        <taxon>Alveolata</taxon>
        <taxon>Ciliophora</taxon>
        <taxon>Intramacronucleata</taxon>
        <taxon>Oligohymenophorea</taxon>
        <taxon>Hymenostomatida</taxon>
        <taxon>Tetrahymenina</taxon>
        <taxon>Tetrahymenidae</taxon>
        <taxon>Tetrahymena</taxon>
    </lineage>
</organism>
<feature type="compositionally biased region" description="Polar residues" evidence="2">
    <location>
        <begin position="104"/>
        <end position="125"/>
    </location>
</feature>
<accession>W7XFR7</accession>